<reference evidence="2" key="1">
    <citation type="submission" date="2022-07" db="EMBL/GenBank/DDBJ databases">
        <title>Taxonomy of Novel Oxalotrophic and Methylotrophic Bacteria.</title>
        <authorList>
            <person name="Sahin N."/>
            <person name="Tani A."/>
        </authorList>
    </citation>
    <scope>NUCLEOTIDE SEQUENCE</scope>
    <source>
        <strain evidence="2">Y10</strain>
    </source>
</reference>
<dbReference type="InterPro" id="IPR020843">
    <property type="entry name" value="ER"/>
</dbReference>
<dbReference type="InterPro" id="IPR011032">
    <property type="entry name" value="GroES-like_sf"/>
</dbReference>
<dbReference type="CDD" id="cd05289">
    <property type="entry name" value="MDR_like_2"/>
    <property type="match status" value="1"/>
</dbReference>
<dbReference type="SUPFAM" id="SSF50129">
    <property type="entry name" value="GroES-like"/>
    <property type="match status" value="1"/>
</dbReference>
<protein>
    <submittedName>
        <fullName evidence="2">Quinone oxidoreductase</fullName>
    </submittedName>
</protein>
<dbReference type="RefSeq" id="WP_281764033.1">
    <property type="nucleotide sequence ID" value="NZ_BRVO01000001.1"/>
</dbReference>
<evidence type="ECO:0000313" key="2">
    <source>
        <dbReference type="EMBL" id="GLB48389.1"/>
    </source>
</evidence>
<evidence type="ECO:0000259" key="1">
    <source>
        <dbReference type="SMART" id="SM00829"/>
    </source>
</evidence>
<dbReference type="SMART" id="SM00829">
    <property type="entry name" value="PKS_ER"/>
    <property type="match status" value="1"/>
</dbReference>
<keyword evidence="3" id="KW-1185">Reference proteome</keyword>
<dbReference type="InterPro" id="IPR036291">
    <property type="entry name" value="NAD(P)-bd_dom_sf"/>
</dbReference>
<dbReference type="SUPFAM" id="SSF51735">
    <property type="entry name" value="NAD(P)-binding Rossmann-fold domains"/>
    <property type="match status" value="1"/>
</dbReference>
<dbReference type="Gene3D" id="3.40.50.720">
    <property type="entry name" value="NAD(P)-binding Rossmann-like Domain"/>
    <property type="match status" value="1"/>
</dbReference>
<dbReference type="Pfam" id="PF08240">
    <property type="entry name" value="ADH_N"/>
    <property type="match status" value="1"/>
</dbReference>
<feature type="domain" description="Enoyl reductase (ER)" evidence="1">
    <location>
        <begin position="10"/>
        <end position="314"/>
    </location>
</feature>
<name>A0ABQ5MG66_9FLAO</name>
<proteinExistence type="predicted"/>
<dbReference type="Pfam" id="PF13602">
    <property type="entry name" value="ADH_zinc_N_2"/>
    <property type="match status" value="1"/>
</dbReference>
<evidence type="ECO:0000313" key="3">
    <source>
        <dbReference type="Proteomes" id="UP001143543"/>
    </source>
</evidence>
<sequence>MRAVSINEFGSINNLQITNIDTPSPNDNEIILKVEAIGINPVDAKAREGNAFAAKLPKVNFPVILGKDVAGIVVKKGKKITSYNVGDHVFGIASNGSGFGETYAEYTKTSIDALVPIPRQVSFTDAASSPVAALTAIQALKETIDLSPTDHILIHAGAGGVGHFAIQYAKYIGATVTASSSLENKDFILNTLGADAHIDYENVDYKEYESKFDVVLDLVGLTNIDNAILTTKPGGDVICIPSNSFDLFKQKLKDKDVNGHTLLMHPDKEWMHYLSHLLKEEILVPYISNTYGLEDMQEVHKKIESGKTRGKLVVVP</sequence>
<dbReference type="EMBL" id="BRVO01000001">
    <property type="protein sequence ID" value="GLB48389.1"/>
    <property type="molecule type" value="Genomic_DNA"/>
</dbReference>
<comment type="caution">
    <text evidence="2">The sequence shown here is derived from an EMBL/GenBank/DDBJ whole genome shotgun (WGS) entry which is preliminary data.</text>
</comment>
<organism evidence="2 3">
    <name type="scientific">Neptunitalea lumnitzerae</name>
    <dbReference type="NCBI Taxonomy" id="2965509"/>
    <lineage>
        <taxon>Bacteria</taxon>
        <taxon>Pseudomonadati</taxon>
        <taxon>Bacteroidota</taxon>
        <taxon>Flavobacteriia</taxon>
        <taxon>Flavobacteriales</taxon>
        <taxon>Flavobacteriaceae</taxon>
        <taxon>Neptunitalea</taxon>
    </lineage>
</organism>
<dbReference type="InterPro" id="IPR052733">
    <property type="entry name" value="Chloroplast_QOR"/>
</dbReference>
<gene>
    <name evidence="2" type="ORF">Y10_07570</name>
</gene>
<dbReference type="Gene3D" id="3.90.180.10">
    <property type="entry name" value="Medium-chain alcohol dehydrogenases, catalytic domain"/>
    <property type="match status" value="1"/>
</dbReference>
<dbReference type="InterPro" id="IPR013154">
    <property type="entry name" value="ADH-like_N"/>
</dbReference>
<dbReference type="PANTHER" id="PTHR44013:SF1">
    <property type="entry name" value="ZINC-TYPE ALCOHOL DEHYDROGENASE-LIKE PROTEIN C16A3.02C"/>
    <property type="match status" value="1"/>
</dbReference>
<dbReference type="PANTHER" id="PTHR44013">
    <property type="entry name" value="ZINC-TYPE ALCOHOL DEHYDROGENASE-LIKE PROTEIN C16A3.02C"/>
    <property type="match status" value="1"/>
</dbReference>
<accession>A0ABQ5MG66</accession>
<dbReference type="Proteomes" id="UP001143543">
    <property type="component" value="Unassembled WGS sequence"/>
</dbReference>